<accession>A0ABN7SAI9</accession>
<keyword evidence="1" id="KW-1133">Transmembrane helix</keyword>
<keyword evidence="1" id="KW-0812">Transmembrane</keyword>
<dbReference type="Proteomes" id="UP001158576">
    <property type="component" value="Chromosome XSR"/>
</dbReference>
<protein>
    <submittedName>
        <fullName evidence="2">Oidioi.mRNA.OKI2018_I69.XSR.g13369.t1.cds</fullName>
    </submittedName>
</protein>
<dbReference type="EMBL" id="OU015569">
    <property type="protein sequence ID" value="CAG5094230.1"/>
    <property type="molecule type" value="Genomic_DNA"/>
</dbReference>
<keyword evidence="3" id="KW-1185">Reference proteome</keyword>
<organism evidence="2 3">
    <name type="scientific">Oikopleura dioica</name>
    <name type="common">Tunicate</name>
    <dbReference type="NCBI Taxonomy" id="34765"/>
    <lineage>
        <taxon>Eukaryota</taxon>
        <taxon>Metazoa</taxon>
        <taxon>Chordata</taxon>
        <taxon>Tunicata</taxon>
        <taxon>Appendicularia</taxon>
        <taxon>Copelata</taxon>
        <taxon>Oikopleuridae</taxon>
        <taxon>Oikopleura</taxon>
    </lineage>
</organism>
<sequence>MEEKLELTSLVVVGILSASVSFLLFIFCGIMSYKLWWKRNEYRRFVKESNSRADNLTTVFVGWNPIYVPPCSTHRILQMSRDESSDSSQNRHRISDHVVFLQAGQADETCDEFFYRGFG</sequence>
<keyword evidence="1" id="KW-0472">Membrane</keyword>
<reference evidence="2 3" key="1">
    <citation type="submission" date="2021-04" db="EMBL/GenBank/DDBJ databases">
        <authorList>
            <person name="Bliznina A."/>
        </authorList>
    </citation>
    <scope>NUCLEOTIDE SEQUENCE [LARGE SCALE GENOMIC DNA]</scope>
</reference>
<evidence type="ECO:0000313" key="2">
    <source>
        <dbReference type="EMBL" id="CAG5094230.1"/>
    </source>
</evidence>
<name>A0ABN7SAI9_OIKDI</name>
<evidence type="ECO:0000313" key="3">
    <source>
        <dbReference type="Proteomes" id="UP001158576"/>
    </source>
</evidence>
<gene>
    <name evidence="2" type="ORF">OKIOD_LOCUS4927</name>
</gene>
<evidence type="ECO:0000256" key="1">
    <source>
        <dbReference type="SAM" id="Phobius"/>
    </source>
</evidence>
<proteinExistence type="predicted"/>
<feature type="transmembrane region" description="Helical" evidence="1">
    <location>
        <begin position="12"/>
        <end position="37"/>
    </location>
</feature>